<dbReference type="SMART" id="SM00382">
    <property type="entry name" value="AAA"/>
    <property type="match status" value="1"/>
</dbReference>
<evidence type="ECO:0000313" key="5">
    <source>
        <dbReference type="EMBL" id="ADR32793.1"/>
    </source>
</evidence>
<keyword evidence="6" id="KW-1185">Reference proteome</keyword>
<protein>
    <submittedName>
        <fullName evidence="5">ABC transporter related protein</fullName>
    </submittedName>
</protein>
<keyword evidence="3" id="KW-0067">ATP-binding</keyword>
<evidence type="ECO:0000313" key="6">
    <source>
        <dbReference type="Proteomes" id="UP000008721"/>
    </source>
</evidence>
<dbReference type="KEGG" id="sku:Sulku_0126"/>
<accession>E4TWW2</accession>
<dbReference type="AlphaFoldDB" id="E4TWW2"/>
<evidence type="ECO:0000256" key="3">
    <source>
        <dbReference type="ARBA" id="ARBA00022840"/>
    </source>
</evidence>
<dbReference type="InterPro" id="IPR027417">
    <property type="entry name" value="P-loop_NTPase"/>
</dbReference>
<organism evidence="5 6">
    <name type="scientific">Sulfuricurvum kujiense (strain ATCC BAA-921 / DSM 16994 / JCM 11577 / YK-1)</name>
    <dbReference type="NCBI Taxonomy" id="709032"/>
    <lineage>
        <taxon>Bacteria</taxon>
        <taxon>Pseudomonadati</taxon>
        <taxon>Campylobacterota</taxon>
        <taxon>Epsilonproteobacteria</taxon>
        <taxon>Campylobacterales</taxon>
        <taxon>Sulfurimonadaceae</taxon>
        <taxon>Sulfuricurvum</taxon>
    </lineage>
</organism>
<keyword evidence="1" id="KW-0813">Transport</keyword>
<gene>
    <name evidence="5" type="ordered locus">Sulku_0126</name>
</gene>
<dbReference type="eggNOG" id="COG1116">
    <property type="taxonomic scope" value="Bacteria"/>
</dbReference>
<dbReference type="PROSITE" id="PS00211">
    <property type="entry name" value="ABC_TRANSPORTER_1"/>
    <property type="match status" value="1"/>
</dbReference>
<dbReference type="InterPro" id="IPR003439">
    <property type="entry name" value="ABC_transporter-like_ATP-bd"/>
</dbReference>
<dbReference type="GO" id="GO:0016887">
    <property type="term" value="F:ATP hydrolysis activity"/>
    <property type="evidence" value="ECO:0007669"/>
    <property type="project" value="InterPro"/>
</dbReference>
<dbReference type="GO" id="GO:0005524">
    <property type="term" value="F:ATP binding"/>
    <property type="evidence" value="ECO:0007669"/>
    <property type="project" value="UniProtKB-KW"/>
</dbReference>
<dbReference type="InterPro" id="IPR003593">
    <property type="entry name" value="AAA+_ATPase"/>
</dbReference>
<reference evidence="5 6" key="1">
    <citation type="journal article" date="2012" name="Stand. Genomic Sci.">
        <title>Complete genome sequence of the sulfur compounds oxidizing chemolithoautotroph Sulfuricurvum kujiense type strain (YK-1(T)).</title>
        <authorList>
            <person name="Han C."/>
            <person name="Kotsyurbenko O."/>
            <person name="Chertkov O."/>
            <person name="Held B."/>
            <person name="Lapidus A."/>
            <person name="Nolan M."/>
            <person name="Lucas S."/>
            <person name="Hammon N."/>
            <person name="Deshpande S."/>
            <person name="Cheng J.F."/>
            <person name="Tapia R."/>
            <person name="Goodwin L.A."/>
            <person name="Pitluck S."/>
            <person name="Liolios K."/>
            <person name="Pagani I."/>
            <person name="Ivanova N."/>
            <person name="Mavromatis K."/>
            <person name="Mikhailova N."/>
            <person name="Pati A."/>
            <person name="Chen A."/>
            <person name="Palaniappan K."/>
            <person name="Land M."/>
            <person name="Hauser L."/>
            <person name="Chang Y.J."/>
            <person name="Jeffries C.D."/>
            <person name="Brambilla E.M."/>
            <person name="Rohde M."/>
            <person name="Spring S."/>
            <person name="Sikorski J."/>
            <person name="Goker M."/>
            <person name="Woyke T."/>
            <person name="Bristow J."/>
            <person name="Eisen J.A."/>
            <person name="Markowitz V."/>
            <person name="Hugenholtz P."/>
            <person name="Kyrpides N.C."/>
            <person name="Klenk H.P."/>
            <person name="Detter J.C."/>
        </authorList>
    </citation>
    <scope>NUCLEOTIDE SEQUENCE [LARGE SCALE GENOMIC DNA]</scope>
    <source>
        <strain evidence="6">ATCC BAA-921 / DSM 16994 / JCM 11577 / YK-1</strain>
    </source>
</reference>
<name>E4TWW2_SULKY</name>
<evidence type="ECO:0000259" key="4">
    <source>
        <dbReference type="PROSITE" id="PS50893"/>
    </source>
</evidence>
<dbReference type="SUPFAM" id="SSF52540">
    <property type="entry name" value="P-loop containing nucleoside triphosphate hydrolases"/>
    <property type="match status" value="1"/>
</dbReference>
<dbReference type="EMBL" id="CP002355">
    <property type="protein sequence ID" value="ADR32793.1"/>
    <property type="molecule type" value="Genomic_DNA"/>
</dbReference>
<dbReference type="Pfam" id="PF00005">
    <property type="entry name" value="ABC_tran"/>
    <property type="match status" value="1"/>
</dbReference>
<dbReference type="PROSITE" id="PS50893">
    <property type="entry name" value="ABC_TRANSPORTER_2"/>
    <property type="match status" value="1"/>
</dbReference>
<dbReference type="InterPro" id="IPR017871">
    <property type="entry name" value="ABC_transporter-like_CS"/>
</dbReference>
<dbReference type="PANTHER" id="PTHR42781">
    <property type="entry name" value="SPERMIDINE/PUTRESCINE IMPORT ATP-BINDING PROTEIN POTA"/>
    <property type="match status" value="1"/>
</dbReference>
<dbReference type="Gene3D" id="3.40.50.300">
    <property type="entry name" value="P-loop containing nucleotide triphosphate hydrolases"/>
    <property type="match status" value="1"/>
</dbReference>
<proteinExistence type="predicted"/>
<dbReference type="HOGENOM" id="CLU_000604_1_22_7"/>
<feature type="domain" description="ABC transporter" evidence="4">
    <location>
        <begin position="4"/>
        <end position="241"/>
    </location>
</feature>
<dbReference type="PANTHER" id="PTHR42781:SF4">
    <property type="entry name" value="SPERMIDINE_PUTRESCINE IMPORT ATP-BINDING PROTEIN POTA"/>
    <property type="match status" value="1"/>
</dbReference>
<evidence type="ECO:0000256" key="1">
    <source>
        <dbReference type="ARBA" id="ARBA00022448"/>
    </source>
</evidence>
<dbReference type="CDD" id="cd03293">
    <property type="entry name" value="ABC_NrtD_SsuB_transporters"/>
    <property type="match status" value="1"/>
</dbReference>
<dbReference type="InterPro" id="IPR050093">
    <property type="entry name" value="ABC_SmlMolc_Importer"/>
</dbReference>
<dbReference type="Proteomes" id="UP000008721">
    <property type="component" value="Chromosome"/>
</dbReference>
<dbReference type="RefSeq" id="WP_013458990.1">
    <property type="nucleotide sequence ID" value="NC_014762.1"/>
</dbReference>
<keyword evidence="2" id="KW-0547">Nucleotide-binding</keyword>
<evidence type="ECO:0000256" key="2">
    <source>
        <dbReference type="ARBA" id="ARBA00022741"/>
    </source>
</evidence>
<sequence>MSYLQIRNVWKTYDDNVILEKLNFTIEKGEFCTLIGPSGCGKSTFLRMLLGKESPTRGTILLEGEPLSNEPGSDRGVVFQKYTLFPHLRALENVMLGLEMEHSAFLGKAFGSARRRIKEEAMEMIKAVGLEQSAHKYPSELSGGMQQRLSIAQALVKKPKILLLDEPFGALDPGSRSDMQELVHGLWQTYGLTAFMVTHDVKEAFELGTRLLVFDKVRNDPHSPNAYGATVVNDIKLDKNKRKNKGEGHVDHDETIIA</sequence>
<dbReference type="STRING" id="709032.Sulku_0126"/>
<dbReference type="OrthoDB" id="9814623at2"/>